<dbReference type="PANTHER" id="PTHR11799:SF12">
    <property type="entry name" value="PARAOXONASE-RELATED"/>
    <property type="match status" value="1"/>
</dbReference>
<proteinExistence type="predicted"/>
<dbReference type="AlphaFoldDB" id="A0AAV3YVX4"/>
<keyword evidence="2" id="KW-1185">Reference proteome</keyword>
<organism evidence="1 2">
    <name type="scientific">Plakobranchus ocellatus</name>
    <dbReference type="NCBI Taxonomy" id="259542"/>
    <lineage>
        <taxon>Eukaryota</taxon>
        <taxon>Metazoa</taxon>
        <taxon>Spiralia</taxon>
        <taxon>Lophotrochozoa</taxon>
        <taxon>Mollusca</taxon>
        <taxon>Gastropoda</taxon>
        <taxon>Heterobranchia</taxon>
        <taxon>Euthyneura</taxon>
        <taxon>Panpulmonata</taxon>
        <taxon>Sacoglossa</taxon>
        <taxon>Placobranchoidea</taxon>
        <taxon>Plakobranchidae</taxon>
        <taxon>Plakobranchus</taxon>
    </lineage>
</organism>
<protein>
    <submittedName>
        <fullName evidence="1">Serum paraoxonase/arylesterase 1</fullName>
    </submittedName>
</protein>
<gene>
    <name evidence="1" type="ORF">PoB_001353500</name>
</gene>
<accession>A0AAV3YVX4</accession>
<dbReference type="Proteomes" id="UP000735302">
    <property type="component" value="Unassembled WGS sequence"/>
</dbReference>
<dbReference type="InterPro" id="IPR011042">
    <property type="entry name" value="6-blade_b-propeller_TolB-like"/>
</dbReference>
<reference evidence="1 2" key="1">
    <citation type="journal article" date="2021" name="Elife">
        <title>Chloroplast acquisition without the gene transfer in kleptoplastic sea slugs, Plakobranchus ocellatus.</title>
        <authorList>
            <person name="Maeda T."/>
            <person name="Takahashi S."/>
            <person name="Yoshida T."/>
            <person name="Shimamura S."/>
            <person name="Takaki Y."/>
            <person name="Nagai Y."/>
            <person name="Toyoda A."/>
            <person name="Suzuki Y."/>
            <person name="Arimoto A."/>
            <person name="Ishii H."/>
            <person name="Satoh N."/>
            <person name="Nishiyama T."/>
            <person name="Hasebe M."/>
            <person name="Maruyama T."/>
            <person name="Minagawa J."/>
            <person name="Obokata J."/>
            <person name="Shigenobu S."/>
        </authorList>
    </citation>
    <scope>NUCLEOTIDE SEQUENCE [LARGE SCALE GENOMIC DNA]</scope>
</reference>
<evidence type="ECO:0000313" key="1">
    <source>
        <dbReference type="EMBL" id="GFN87029.1"/>
    </source>
</evidence>
<sequence>MICYLLFYRYTKLGVNYHFKKHYPGECRFFNDSKFLILNDVAVISDDKNNASKYLFFQSLFLSFLERLLPLLLGGLLLVDGNDVTEVIRPPLSNGLVDHEKITELFYDHGDLISGSSVAHIHSGQLLVGSVIDKLVVCDLYGKVAGKKGGNI</sequence>
<dbReference type="PANTHER" id="PTHR11799">
    <property type="entry name" value="PARAOXONASE"/>
    <property type="match status" value="1"/>
</dbReference>
<dbReference type="EMBL" id="BLXT01001645">
    <property type="protein sequence ID" value="GFN87029.1"/>
    <property type="molecule type" value="Genomic_DNA"/>
</dbReference>
<name>A0AAV3YVX4_9GAST</name>
<dbReference type="Gene3D" id="2.120.10.30">
    <property type="entry name" value="TolB, C-terminal domain"/>
    <property type="match status" value="1"/>
</dbReference>
<dbReference type="InterPro" id="IPR051288">
    <property type="entry name" value="Serum_paraoxonase/arylesterase"/>
</dbReference>
<comment type="caution">
    <text evidence="1">The sequence shown here is derived from an EMBL/GenBank/DDBJ whole genome shotgun (WGS) entry which is preliminary data.</text>
</comment>
<evidence type="ECO:0000313" key="2">
    <source>
        <dbReference type="Proteomes" id="UP000735302"/>
    </source>
</evidence>